<reference evidence="2" key="1">
    <citation type="submission" date="2022-10" db="EMBL/GenBank/DDBJ databases">
        <title>Hoeflea sp. G2-23, isolated from marine algae.</title>
        <authorList>
            <person name="Kristyanto S."/>
            <person name="Kim J.M."/>
            <person name="Jeon C.O."/>
        </authorList>
    </citation>
    <scope>NUCLEOTIDE SEQUENCE</scope>
    <source>
        <strain evidence="2">G2-23</strain>
    </source>
</reference>
<evidence type="ECO:0000313" key="2">
    <source>
        <dbReference type="EMBL" id="MCY0147305.1"/>
    </source>
</evidence>
<evidence type="ECO:0000313" key="3">
    <source>
        <dbReference type="Proteomes" id="UP001073227"/>
    </source>
</evidence>
<feature type="signal peptide" evidence="1">
    <location>
        <begin position="1"/>
        <end position="18"/>
    </location>
</feature>
<keyword evidence="1" id="KW-0732">Signal</keyword>
<evidence type="ECO:0000256" key="1">
    <source>
        <dbReference type="SAM" id="SignalP"/>
    </source>
</evidence>
<keyword evidence="3" id="KW-1185">Reference proteome</keyword>
<sequence length="68" mass="6670">MRSFITAPFVCLTLVSLALPLSGCGTYLVAKTVTNTGSLVVGGAVGAVKLTGRTAGAVVGIGGDSDQE</sequence>
<protein>
    <recommendedName>
        <fullName evidence="4">Lipoprotein</fullName>
    </recommendedName>
</protein>
<dbReference type="EMBL" id="JAOVZR010000001">
    <property type="protein sequence ID" value="MCY0147305.1"/>
    <property type="molecule type" value="Genomic_DNA"/>
</dbReference>
<feature type="chain" id="PRO_5047372604" description="Lipoprotein" evidence="1">
    <location>
        <begin position="19"/>
        <end position="68"/>
    </location>
</feature>
<organism evidence="2 3">
    <name type="scientific">Hoeflea algicola</name>
    <dbReference type="NCBI Taxonomy" id="2983763"/>
    <lineage>
        <taxon>Bacteria</taxon>
        <taxon>Pseudomonadati</taxon>
        <taxon>Pseudomonadota</taxon>
        <taxon>Alphaproteobacteria</taxon>
        <taxon>Hyphomicrobiales</taxon>
        <taxon>Rhizobiaceae</taxon>
        <taxon>Hoeflea</taxon>
    </lineage>
</organism>
<accession>A0ABT3Z6B3</accession>
<gene>
    <name evidence="2" type="ORF">OEG84_06170</name>
</gene>
<proteinExistence type="predicted"/>
<evidence type="ECO:0008006" key="4">
    <source>
        <dbReference type="Google" id="ProtNLM"/>
    </source>
</evidence>
<dbReference type="Proteomes" id="UP001073227">
    <property type="component" value="Unassembled WGS sequence"/>
</dbReference>
<comment type="caution">
    <text evidence="2">The sequence shown here is derived from an EMBL/GenBank/DDBJ whole genome shotgun (WGS) entry which is preliminary data.</text>
</comment>
<name>A0ABT3Z6B3_9HYPH</name>
<dbReference type="RefSeq" id="WP_267652908.1">
    <property type="nucleotide sequence ID" value="NZ_JAOVZR010000001.1"/>
</dbReference>